<dbReference type="AlphaFoldDB" id="A0A2A9CWP1"/>
<dbReference type="GO" id="GO:0043565">
    <property type="term" value="F:sequence-specific DNA binding"/>
    <property type="evidence" value="ECO:0007669"/>
    <property type="project" value="InterPro"/>
</dbReference>
<dbReference type="InterPro" id="IPR009057">
    <property type="entry name" value="Homeodomain-like_sf"/>
</dbReference>
<dbReference type="PANTHER" id="PTHR43130">
    <property type="entry name" value="ARAC-FAMILY TRANSCRIPTIONAL REGULATOR"/>
    <property type="match status" value="1"/>
</dbReference>
<keyword evidence="1" id="KW-0805">Transcription regulation</keyword>
<dbReference type="InterPro" id="IPR029062">
    <property type="entry name" value="Class_I_gatase-like"/>
</dbReference>
<dbReference type="InterPro" id="IPR002818">
    <property type="entry name" value="DJ-1/PfpI"/>
</dbReference>
<accession>A0A2A9CWP1</accession>
<dbReference type="InterPro" id="IPR018062">
    <property type="entry name" value="HTH_AraC-typ_CS"/>
</dbReference>
<dbReference type="PANTHER" id="PTHR43130:SF3">
    <property type="entry name" value="HTH-TYPE TRANSCRIPTIONAL REGULATOR RV1931C"/>
    <property type="match status" value="1"/>
</dbReference>
<evidence type="ECO:0000313" key="6">
    <source>
        <dbReference type="Proteomes" id="UP000226079"/>
    </source>
</evidence>
<evidence type="ECO:0000313" key="5">
    <source>
        <dbReference type="EMBL" id="PFG18415.1"/>
    </source>
</evidence>
<dbReference type="Proteomes" id="UP000226079">
    <property type="component" value="Unassembled WGS sequence"/>
</dbReference>
<dbReference type="Pfam" id="PF12833">
    <property type="entry name" value="HTH_18"/>
    <property type="match status" value="1"/>
</dbReference>
<reference evidence="5 6" key="1">
    <citation type="submission" date="2017-10" db="EMBL/GenBank/DDBJ databases">
        <title>Sequencing the genomes of 1000 actinobacteria strains.</title>
        <authorList>
            <person name="Klenk H.-P."/>
        </authorList>
    </citation>
    <scope>NUCLEOTIDE SEQUENCE [LARGE SCALE GENOMIC DNA]</scope>
    <source>
        <strain evidence="5 6">DSM 15597</strain>
    </source>
</reference>
<keyword evidence="2" id="KW-0238">DNA-binding</keyword>
<dbReference type="CDD" id="cd03137">
    <property type="entry name" value="GATase1_AraC_1"/>
    <property type="match status" value="1"/>
</dbReference>
<dbReference type="Gene3D" id="1.10.10.60">
    <property type="entry name" value="Homeodomain-like"/>
    <property type="match status" value="1"/>
</dbReference>
<feature type="domain" description="HTH araC/xylS-type" evidence="4">
    <location>
        <begin position="220"/>
        <end position="317"/>
    </location>
</feature>
<dbReference type="SMART" id="SM00342">
    <property type="entry name" value="HTH_ARAC"/>
    <property type="match status" value="1"/>
</dbReference>
<keyword evidence="3" id="KW-0804">Transcription</keyword>
<dbReference type="GO" id="GO:0003700">
    <property type="term" value="F:DNA-binding transcription factor activity"/>
    <property type="evidence" value="ECO:0007669"/>
    <property type="project" value="InterPro"/>
</dbReference>
<evidence type="ECO:0000256" key="2">
    <source>
        <dbReference type="ARBA" id="ARBA00023125"/>
    </source>
</evidence>
<dbReference type="PROSITE" id="PS00041">
    <property type="entry name" value="HTH_ARAC_FAMILY_1"/>
    <property type="match status" value="1"/>
</dbReference>
<dbReference type="SUPFAM" id="SSF46689">
    <property type="entry name" value="Homeodomain-like"/>
    <property type="match status" value="1"/>
</dbReference>
<dbReference type="RefSeq" id="WP_098461774.1">
    <property type="nucleotide sequence ID" value="NZ_PDJC01000001.1"/>
</dbReference>
<protein>
    <submittedName>
        <fullName evidence="5">AraC family transcriptional activator FtrA</fullName>
    </submittedName>
</protein>
<proteinExistence type="predicted"/>
<evidence type="ECO:0000256" key="1">
    <source>
        <dbReference type="ARBA" id="ARBA00023015"/>
    </source>
</evidence>
<gene>
    <name evidence="5" type="ORF">ATK74_3003</name>
</gene>
<dbReference type="SUPFAM" id="SSF52317">
    <property type="entry name" value="Class I glutamine amidotransferase-like"/>
    <property type="match status" value="1"/>
</dbReference>
<organism evidence="5 6">
    <name type="scientific">Propionicimonas paludicola</name>
    <dbReference type="NCBI Taxonomy" id="185243"/>
    <lineage>
        <taxon>Bacteria</taxon>
        <taxon>Bacillati</taxon>
        <taxon>Actinomycetota</taxon>
        <taxon>Actinomycetes</taxon>
        <taxon>Propionibacteriales</taxon>
        <taxon>Nocardioidaceae</taxon>
        <taxon>Propionicimonas</taxon>
    </lineage>
</organism>
<dbReference type="PROSITE" id="PS01124">
    <property type="entry name" value="HTH_ARAC_FAMILY_2"/>
    <property type="match status" value="1"/>
</dbReference>
<dbReference type="InterPro" id="IPR052158">
    <property type="entry name" value="INH-QAR"/>
</dbReference>
<dbReference type="Gene3D" id="3.40.50.880">
    <property type="match status" value="1"/>
</dbReference>
<dbReference type="InterPro" id="IPR018060">
    <property type="entry name" value="HTH_AraC"/>
</dbReference>
<name>A0A2A9CWP1_9ACTN</name>
<keyword evidence="6" id="KW-1185">Reference proteome</keyword>
<dbReference type="Pfam" id="PF01965">
    <property type="entry name" value="DJ-1_PfpI"/>
    <property type="match status" value="1"/>
</dbReference>
<evidence type="ECO:0000256" key="3">
    <source>
        <dbReference type="ARBA" id="ARBA00023163"/>
    </source>
</evidence>
<dbReference type="EMBL" id="PDJC01000001">
    <property type="protein sequence ID" value="PFG18415.1"/>
    <property type="molecule type" value="Genomic_DNA"/>
</dbReference>
<comment type="caution">
    <text evidence="5">The sequence shown here is derived from an EMBL/GenBank/DDBJ whole genome shotgun (WGS) entry which is preliminary data.</text>
</comment>
<sequence>MLVGVLLLPRMRSFDVAIAIEVFSSGVADGAPRNEVVLAGPSSPVPLSGGLRTDVEPLSALDAAELILIPGFSQIETVLDDFDGVDVQASAAWLRAQHARGATLAALCTGTFLLAETGLLDGSSATTHWRHTGRLAAQHPSIRVDPAVIHLHDEQRRLWTSAGVTAGVDMCLAIVRHFHGTAAAATVARSMVLPVSRSGGQAQFIPPRVGREDLPGADLDRLQQAVSADLSRRWTLDRLAVAAQVSPRTLQRRFADLGVSPSRWLIDQRVVAAQELLESSDLSIEQIAARVGFGSADLFRKHFQARVSVAPSRYRESFRQRTR</sequence>
<evidence type="ECO:0000259" key="4">
    <source>
        <dbReference type="PROSITE" id="PS01124"/>
    </source>
</evidence>
<dbReference type="OrthoDB" id="3992151at2"/>